<reference evidence="1 2" key="1">
    <citation type="submission" date="2014-05" db="EMBL/GenBank/DDBJ databases">
        <authorList>
            <person name="Sibley D."/>
            <person name="Venepally P."/>
            <person name="Karamycheva S."/>
            <person name="Hadjithomas M."/>
            <person name="Khan A."/>
            <person name="Brunk B."/>
            <person name="Roos D."/>
            <person name="Caler E."/>
            <person name="Lorenzi H."/>
        </authorList>
    </citation>
    <scope>NUCLEOTIDE SEQUENCE [LARGE SCALE GENOMIC DNA]</scope>
    <source>
        <strain evidence="1 2">RUB</strain>
    </source>
</reference>
<dbReference type="Proteomes" id="UP000028834">
    <property type="component" value="Unassembled WGS sequence"/>
</dbReference>
<proteinExistence type="predicted"/>
<gene>
    <name evidence="1" type="ORF">TGRUB_214783</name>
</gene>
<accession>A0A086M019</accession>
<evidence type="ECO:0000313" key="2">
    <source>
        <dbReference type="Proteomes" id="UP000028834"/>
    </source>
</evidence>
<dbReference type="AlphaFoldDB" id="A0A086M019"/>
<feature type="non-terminal residue" evidence="1">
    <location>
        <position position="61"/>
    </location>
</feature>
<sequence length="61" mass="7417">METVAFAQLRGVCTGTRLDLEHIHTRNYGHLCVDVKRQIRKLFLEQWSSEEKRYLWQHFKL</sequence>
<organism evidence="1 2">
    <name type="scientific">Toxoplasma gondii RUB</name>
    <dbReference type="NCBI Taxonomy" id="935652"/>
    <lineage>
        <taxon>Eukaryota</taxon>
        <taxon>Sar</taxon>
        <taxon>Alveolata</taxon>
        <taxon>Apicomplexa</taxon>
        <taxon>Conoidasida</taxon>
        <taxon>Coccidia</taxon>
        <taxon>Eucoccidiorida</taxon>
        <taxon>Eimeriorina</taxon>
        <taxon>Sarcocystidae</taxon>
        <taxon>Toxoplasma</taxon>
    </lineage>
</organism>
<evidence type="ECO:0000313" key="1">
    <source>
        <dbReference type="EMBL" id="KFG62237.1"/>
    </source>
</evidence>
<dbReference type="EMBL" id="AFYV02001347">
    <property type="protein sequence ID" value="KFG62237.1"/>
    <property type="molecule type" value="Genomic_DNA"/>
</dbReference>
<protein>
    <submittedName>
        <fullName evidence="1">Uncharacterized protein</fullName>
    </submittedName>
</protein>
<dbReference type="VEuPathDB" id="ToxoDB:TGRUB_214783"/>
<name>A0A086M019_TOXGO</name>
<comment type="caution">
    <text evidence="1">The sequence shown here is derived from an EMBL/GenBank/DDBJ whole genome shotgun (WGS) entry which is preliminary data.</text>
</comment>